<dbReference type="InterPro" id="IPR002213">
    <property type="entry name" value="UDP_glucos_trans"/>
</dbReference>
<keyword evidence="2" id="KW-0808">Transferase</keyword>
<dbReference type="CDD" id="cd03784">
    <property type="entry name" value="GT1_Gtf-like"/>
    <property type="match status" value="1"/>
</dbReference>
<dbReference type="PANTHER" id="PTHR11926">
    <property type="entry name" value="GLUCOSYL/GLUCURONOSYL TRANSFERASES"/>
    <property type="match status" value="1"/>
</dbReference>
<dbReference type="GO" id="GO:0080044">
    <property type="term" value="F:quercetin 7-O-glucosyltransferase activity"/>
    <property type="evidence" value="ECO:0007669"/>
    <property type="project" value="TreeGrafter"/>
</dbReference>
<reference evidence="3 4" key="1">
    <citation type="submission" date="2019-11" db="EMBL/GenBank/DDBJ databases">
        <title>Whole genome sequence of Oryza granulata.</title>
        <authorList>
            <person name="Li W."/>
        </authorList>
    </citation>
    <scope>NUCLEOTIDE SEQUENCE [LARGE SCALE GENOMIC DNA]</scope>
    <source>
        <strain evidence="4">cv. Menghai</strain>
        <tissue evidence="3">Leaf</tissue>
    </source>
</reference>
<dbReference type="OrthoDB" id="5835829at2759"/>
<dbReference type="EMBL" id="SPHZ02000006">
    <property type="protein sequence ID" value="KAF0915780.1"/>
    <property type="molecule type" value="Genomic_DNA"/>
</dbReference>
<dbReference type="PANTHER" id="PTHR11926:SF1378">
    <property type="entry name" value="GLYCOSYLTRANSFERASE"/>
    <property type="match status" value="1"/>
</dbReference>
<keyword evidence="4" id="KW-1185">Reference proteome</keyword>
<organism evidence="3 4">
    <name type="scientific">Oryza meyeriana var. granulata</name>
    <dbReference type="NCBI Taxonomy" id="110450"/>
    <lineage>
        <taxon>Eukaryota</taxon>
        <taxon>Viridiplantae</taxon>
        <taxon>Streptophyta</taxon>
        <taxon>Embryophyta</taxon>
        <taxon>Tracheophyta</taxon>
        <taxon>Spermatophyta</taxon>
        <taxon>Magnoliopsida</taxon>
        <taxon>Liliopsida</taxon>
        <taxon>Poales</taxon>
        <taxon>Poaceae</taxon>
        <taxon>BOP clade</taxon>
        <taxon>Oryzoideae</taxon>
        <taxon>Oryzeae</taxon>
        <taxon>Oryzinae</taxon>
        <taxon>Oryza</taxon>
        <taxon>Oryza meyeriana</taxon>
    </lineage>
</organism>
<evidence type="ECO:0000256" key="1">
    <source>
        <dbReference type="ARBA" id="ARBA00009995"/>
    </source>
</evidence>
<evidence type="ECO:0000256" key="2">
    <source>
        <dbReference type="ARBA" id="ARBA00022679"/>
    </source>
</evidence>
<dbReference type="Proteomes" id="UP000479710">
    <property type="component" value="Unassembled WGS sequence"/>
</dbReference>
<sequence length="387" mass="41496">MANGELSHVLALPFPAQGHVIPLMELTHCLVEHGVKVTFVNTEVNHALVLGALDANDGGDLGGVDKVSIPDGLGHGEDRRDLGRLTESFSAAMPGELEKLVRRINAATAGGGREVTWMIADVNMAWAFPVAKKFSLRVAGFCPSSAAMFVTRIRIPELIRDGVLDERGLPRWRGAFRLAPAMPPTDTAELSWNRAGDPMGQPAIFRLILRNNAATHLAEAIVCNSFEELEPGAFALAPGVLPVGPLGSGGKPVGSFWAEDASCAAWLDAQTAGSVVYVAFGSIAVFDFTQLIELAEGLALTSRPFLWVVRPGSASERLERTGLRVAAADEPAGLVDREVIRRKVEELLGDREMKARALELRDAARLAVGDGGSSRRNLIRFLDLIRS</sequence>
<dbReference type="GO" id="GO:0080043">
    <property type="term" value="F:quercetin 3-O-glucosyltransferase activity"/>
    <property type="evidence" value="ECO:0007669"/>
    <property type="project" value="TreeGrafter"/>
</dbReference>
<proteinExistence type="inferred from homology"/>
<name>A0A6G1DTD3_9ORYZ</name>
<gene>
    <name evidence="3" type="ORF">E2562_038855</name>
</gene>
<comment type="caution">
    <text evidence="3">The sequence shown here is derived from an EMBL/GenBank/DDBJ whole genome shotgun (WGS) entry which is preliminary data.</text>
</comment>
<dbReference type="SUPFAM" id="SSF53756">
    <property type="entry name" value="UDP-Glycosyltransferase/glycogen phosphorylase"/>
    <property type="match status" value="1"/>
</dbReference>
<accession>A0A6G1DTD3</accession>
<dbReference type="AlphaFoldDB" id="A0A6G1DTD3"/>
<evidence type="ECO:0008006" key="5">
    <source>
        <dbReference type="Google" id="ProtNLM"/>
    </source>
</evidence>
<evidence type="ECO:0000313" key="3">
    <source>
        <dbReference type="EMBL" id="KAF0915780.1"/>
    </source>
</evidence>
<evidence type="ECO:0000313" key="4">
    <source>
        <dbReference type="Proteomes" id="UP000479710"/>
    </source>
</evidence>
<dbReference type="Gene3D" id="3.40.50.2000">
    <property type="entry name" value="Glycogen Phosphorylase B"/>
    <property type="match status" value="4"/>
</dbReference>
<protein>
    <recommendedName>
        <fullName evidence="5">Glycosyltransferase</fullName>
    </recommendedName>
</protein>
<comment type="similarity">
    <text evidence="1">Belongs to the UDP-glycosyltransferase family.</text>
</comment>
<dbReference type="FunFam" id="3.40.50.2000:FF:000108">
    <property type="entry name" value="UDP-glycosyltransferase 83A1"/>
    <property type="match status" value="1"/>
</dbReference>